<comment type="caution">
    <text evidence="8">The sequence shown here is derived from an EMBL/GenBank/DDBJ whole genome shotgun (WGS) entry which is preliminary data.</text>
</comment>
<evidence type="ECO:0000256" key="3">
    <source>
        <dbReference type="ARBA" id="ARBA00022833"/>
    </source>
</evidence>
<proteinExistence type="predicted"/>
<dbReference type="Gene3D" id="3.30.40.10">
    <property type="entry name" value="Zinc/RING finger domain, C3HC4 (zinc finger)"/>
    <property type="match status" value="1"/>
</dbReference>
<name>A0AAD4T4W1_9MAGN</name>
<dbReference type="EMBL" id="JAJJMB010005149">
    <property type="protein sequence ID" value="KAI3940460.1"/>
    <property type="molecule type" value="Genomic_DNA"/>
</dbReference>
<dbReference type="GO" id="GO:0008270">
    <property type="term" value="F:zinc ion binding"/>
    <property type="evidence" value="ECO:0007669"/>
    <property type="project" value="UniProtKB-KW"/>
</dbReference>
<dbReference type="PROSITE" id="PS50089">
    <property type="entry name" value="ZF_RING_2"/>
    <property type="match status" value="1"/>
</dbReference>
<organism evidence="8 9">
    <name type="scientific">Papaver atlanticum</name>
    <dbReference type="NCBI Taxonomy" id="357466"/>
    <lineage>
        <taxon>Eukaryota</taxon>
        <taxon>Viridiplantae</taxon>
        <taxon>Streptophyta</taxon>
        <taxon>Embryophyta</taxon>
        <taxon>Tracheophyta</taxon>
        <taxon>Spermatophyta</taxon>
        <taxon>Magnoliopsida</taxon>
        <taxon>Ranunculales</taxon>
        <taxon>Papaveraceae</taxon>
        <taxon>Papaveroideae</taxon>
        <taxon>Papaver</taxon>
    </lineage>
</organism>
<dbReference type="Pfam" id="PF13920">
    <property type="entry name" value="zf-C3HC4_3"/>
    <property type="match status" value="1"/>
</dbReference>
<dbReference type="Proteomes" id="UP001202328">
    <property type="component" value="Unassembled WGS sequence"/>
</dbReference>
<dbReference type="AlphaFoldDB" id="A0AAD4T4W1"/>
<dbReference type="PANTHER" id="PTHR42647:SF5">
    <property type="entry name" value="SBP (S-RIBONUCLEASE BINDING PROTEIN) FAMILY PROTEIN"/>
    <property type="match status" value="1"/>
</dbReference>
<feature type="coiled-coil region" evidence="5">
    <location>
        <begin position="199"/>
        <end position="254"/>
    </location>
</feature>
<protein>
    <recommendedName>
        <fullName evidence="7">RING-type domain-containing protein</fullName>
    </recommendedName>
</protein>
<dbReference type="CDD" id="cd16649">
    <property type="entry name" value="mRING-HC-C3HC5_CGRF1-like"/>
    <property type="match status" value="1"/>
</dbReference>
<sequence length="358" mass="39511">MAVQAQYPSNVLLLNRNGQDRKNSLGNDYSLQQQQSGAFHDQSHHMFFNSNTTSNGVGSNNNSRKRGRETVNGGHMPINLFSLQQQSQTQTQPTLAHLQNQQQQNNIVSTGLQLTFGEHQQQQVQHHQQQNLVHQSSSSSSLSSLLTDDFSVQLNQQRDEIDQFIKAQGDQLRRTLAERRQRHYHALLGIAEESVSKRLREREAEMEKAVRKNSELEARVAQLRAEAQSWQAKAKSQEETAVNLQAQLQHAIINGGGAQEIKRDNESVILGCAGGGGGGEAEDAESAYIDPERVVPISVSSTATSLVGPSCKACRRRVASVVLLPCRHLCLCTECDTAVEACPLCLSYRSASVEVFLS</sequence>
<evidence type="ECO:0000313" key="9">
    <source>
        <dbReference type="Proteomes" id="UP001202328"/>
    </source>
</evidence>
<feature type="region of interest" description="Disordered" evidence="6">
    <location>
        <begin position="46"/>
        <end position="75"/>
    </location>
</feature>
<keyword evidence="3" id="KW-0862">Zinc</keyword>
<accession>A0AAD4T4W1</accession>
<evidence type="ECO:0000256" key="4">
    <source>
        <dbReference type="PROSITE-ProRule" id="PRU00175"/>
    </source>
</evidence>
<evidence type="ECO:0000256" key="5">
    <source>
        <dbReference type="SAM" id="Coils"/>
    </source>
</evidence>
<evidence type="ECO:0000256" key="2">
    <source>
        <dbReference type="ARBA" id="ARBA00022771"/>
    </source>
</evidence>
<keyword evidence="1" id="KW-0479">Metal-binding</keyword>
<keyword evidence="5" id="KW-0175">Coiled coil</keyword>
<dbReference type="InterPro" id="IPR001841">
    <property type="entry name" value="Znf_RING"/>
</dbReference>
<feature type="compositionally biased region" description="Low complexity" evidence="6">
    <location>
        <begin position="49"/>
        <end position="62"/>
    </location>
</feature>
<dbReference type="PANTHER" id="PTHR42647">
    <property type="entry name" value="SBP (S-RIBONUCLEASE BINDING PROTEIN) FAMILY PROTEIN"/>
    <property type="match status" value="1"/>
</dbReference>
<dbReference type="GO" id="GO:0004842">
    <property type="term" value="F:ubiquitin-protein transferase activity"/>
    <property type="evidence" value="ECO:0007669"/>
    <property type="project" value="TreeGrafter"/>
</dbReference>
<gene>
    <name evidence="8" type="ORF">MKW98_024867</name>
</gene>
<evidence type="ECO:0000259" key="7">
    <source>
        <dbReference type="PROSITE" id="PS50089"/>
    </source>
</evidence>
<dbReference type="FunFam" id="3.30.40.10:FF:000239">
    <property type="entry name" value="probable BOI-related E3 ubiquitin-protein ligase 2"/>
    <property type="match status" value="1"/>
</dbReference>
<evidence type="ECO:0000256" key="1">
    <source>
        <dbReference type="ARBA" id="ARBA00022723"/>
    </source>
</evidence>
<keyword evidence="9" id="KW-1185">Reference proteome</keyword>
<evidence type="ECO:0000256" key="6">
    <source>
        <dbReference type="SAM" id="MobiDB-lite"/>
    </source>
</evidence>
<reference evidence="8" key="1">
    <citation type="submission" date="2022-04" db="EMBL/GenBank/DDBJ databases">
        <title>A functionally conserved STORR gene fusion in Papaver species that diverged 16.8 million years ago.</title>
        <authorList>
            <person name="Catania T."/>
        </authorList>
    </citation>
    <scope>NUCLEOTIDE SEQUENCE</scope>
    <source>
        <strain evidence="8">S-188037</strain>
    </source>
</reference>
<evidence type="ECO:0000313" key="8">
    <source>
        <dbReference type="EMBL" id="KAI3940460.1"/>
    </source>
</evidence>
<keyword evidence="2 4" id="KW-0863">Zinc-finger</keyword>
<dbReference type="InterPro" id="IPR013083">
    <property type="entry name" value="Znf_RING/FYVE/PHD"/>
</dbReference>
<dbReference type="PIRSF" id="PIRSF036836">
    <property type="entry name" value="RNase_bind_SBP1"/>
    <property type="match status" value="1"/>
</dbReference>
<feature type="domain" description="RING-type" evidence="7">
    <location>
        <begin position="311"/>
        <end position="345"/>
    </location>
</feature>